<evidence type="ECO:0000256" key="1">
    <source>
        <dbReference type="ARBA" id="ARBA00004651"/>
    </source>
</evidence>
<keyword evidence="5 7" id="KW-1133">Transmembrane helix</keyword>
<feature type="transmembrane region" description="Helical" evidence="7">
    <location>
        <begin position="222"/>
        <end position="240"/>
    </location>
</feature>
<dbReference type="EMBL" id="JAAKZH010000002">
    <property type="protein sequence ID" value="NGO63709.1"/>
    <property type="molecule type" value="Genomic_DNA"/>
</dbReference>
<feature type="transmembrane region" description="Helical" evidence="7">
    <location>
        <begin position="252"/>
        <end position="272"/>
    </location>
</feature>
<comment type="subcellular location">
    <subcellularLocation>
        <location evidence="1">Cell membrane</location>
        <topology evidence="1">Multi-pass membrane protein</topology>
    </subcellularLocation>
</comment>
<feature type="transmembrane region" description="Helical" evidence="7">
    <location>
        <begin position="278"/>
        <end position="298"/>
    </location>
</feature>
<keyword evidence="9" id="KW-1185">Reference proteome</keyword>
<dbReference type="InterPro" id="IPR018383">
    <property type="entry name" value="UPF0324_pro"/>
</dbReference>
<feature type="transmembrane region" description="Helical" evidence="7">
    <location>
        <begin position="310"/>
        <end position="334"/>
    </location>
</feature>
<organism evidence="8 9">
    <name type="scientific">Rhizobium daejeonense</name>
    <dbReference type="NCBI Taxonomy" id="240521"/>
    <lineage>
        <taxon>Bacteria</taxon>
        <taxon>Pseudomonadati</taxon>
        <taxon>Pseudomonadota</taxon>
        <taxon>Alphaproteobacteria</taxon>
        <taxon>Hyphomicrobiales</taxon>
        <taxon>Rhizobiaceae</taxon>
        <taxon>Rhizobium/Agrobacterium group</taxon>
        <taxon>Rhizobium</taxon>
    </lineage>
</organism>
<feature type="transmembrane region" description="Helical" evidence="7">
    <location>
        <begin position="126"/>
        <end position="150"/>
    </location>
</feature>
<evidence type="ECO:0000256" key="3">
    <source>
        <dbReference type="ARBA" id="ARBA00022475"/>
    </source>
</evidence>
<feature type="transmembrane region" description="Helical" evidence="7">
    <location>
        <begin position="36"/>
        <end position="53"/>
    </location>
</feature>
<gene>
    <name evidence="8" type="ORF">G6N76_08470</name>
</gene>
<proteinExistence type="inferred from homology"/>
<evidence type="ECO:0000256" key="5">
    <source>
        <dbReference type="ARBA" id="ARBA00022989"/>
    </source>
</evidence>
<protein>
    <submittedName>
        <fullName evidence="8">Putative sulfate exporter family transporter</fullName>
    </submittedName>
</protein>
<comment type="similarity">
    <text evidence="2">Belongs to the UPF0324 family.</text>
</comment>
<feature type="transmembrane region" description="Helical" evidence="7">
    <location>
        <begin position="93"/>
        <end position="114"/>
    </location>
</feature>
<reference evidence="8 9" key="1">
    <citation type="submission" date="2020-02" db="EMBL/GenBank/DDBJ databases">
        <title>Genome sequence of the type strain CCBAU10050 of Rhizobium daejeonense.</title>
        <authorList>
            <person name="Gao J."/>
            <person name="Sun J."/>
        </authorList>
    </citation>
    <scope>NUCLEOTIDE SEQUENCE [LARGE SCALE GENOMIC DNA]</scope>
    <source>
        <strain evidence="8 9">CCBAU10050</strain>
    </source>
</reference>
<evidence type="ECO:0000313" key="9">
    <source>
        <dbReference type="Proteomes" id="UP000477849"/>
    </source>
</evidence>
<comment type="caution">
    <text evidence="8">The sequence shown here is derived from an EMBL/GenBank/DDBJ whole genome shotgun (WGS) entry which is preliminary data.</text>
</comment>
<dbReference type="Pfam" id="PF03601">
    <property type="entry name" value="Cons_hypoth698"/>
    <property type="match status" value="1"/>
</dbReference>
<keyword evidence="3" id="KW-1003">Cell membrane</keyword>
<sequence length="335" mass="34019">MKPFQAPSAILPGLALCLAVAASGLALEHVEVLLIGARPLESLVFAILIGVALRSSIRLPASFDAGITFSAHFVLECAIVLLGASISVEAISAAGPLLVAAIASVVLLSIAVSFTIGRLFGLSPKLAFLVAFGNSICGNSAIAASAPVVGADPEDVAASIAFTAVLGVAAVLLMPLVSIALNLSAVQYGVFAGLTVYAVPQVLAATAPIGVVSLQTGTLVKLIRVLMLGPLLFVVGLVRGASGQRISLRHMLPWFIVGFAIMVMLRSAGILGEPLLARLSNLSTICTTVAMAGLGLSVDIRSLRKSGGRVVLAAFASLMALCGISMTMILAIGIM</sequence>
<dbReference type="Proteomes" id="UP000477849">
    <property type="component" value="Unassembled WGS sequence"/>
</dbReference>
<evidence type="ECO:0000313" key="8">
    <source>
        <dbReference type="EMBL" id="NGO63709.1"/>
    </source>
</evidence>
<feature type="transmembrane region" description="Helical" evidence="7">
    <location>
        <begin position="188"/>
        <end position="210"/>
    </location>
</feature>
<name>A0A6M1RX82_9HYPH</name>
<feature type="transmembrane region" description="Helical" evidence="7">
    <location>
        <begin position="65"/>
        <end position="87"/>
    </location>
</feature>
<dbReference type="PANTHER" id="PTHR30106">
    <property type="entry name" value="INNER MEMBRANE PROTEIN YEIH-RELATED"/>
    <property type="match status" value="1"/>
</dbReference>
<evidence type="ECO:0000256" key="6">
    <source>
        <dbReference type="ARBA" id="ARBA00023136"/>
    </source>
</evidence>
<keyword evidence="6 7" id="KW-0472">Membrane</keyword>
<evidence type="ECO:0000256" key="4">
    <source>
        <dbReference type="ARBA" id="ARBA00022692"/>
    </source>
</evidence>
<evidence type="ECO:0000256" key="2">
    <source>
        <dbReference type="ARBA" id="ARBA00007977"/>
    </source>
</evidence>
<accession>A0A6M1RX82</accession>
<feature type="transmembrane region" description="Helical" evidence="7">
    <location>
        <begin position="156"/>
        <end position="181"/>
    </location>
</feature>
<dbReference type="AlphaFoldDB" id="A0A6M1RX82"/>
<dbReference type="RefSeq" id="WP_163903685.1">
    <property type="nucleotide sequence ID" value="NZ_CP048427.1"/>
</dbReference>
<keyword evidence="4 7" id="KW-0812">Transmembrane</keyword>
<dbReference type="PANTHER" id="PTHR30106:SF2">
    <property type="entry name" value="UPF0324 INNER MEMBRANE PROTEIN YEIH"/>
    <property type="match status" value="1"/>
</dbReference>
<dbReference type="GO" id="GO:0005886">
    <property type="term" value="C:plasma membrane"/>
    <property type="evidence" value="ECO:0007669"/>
    <property type="project" value="UniProtKB-SubCell"/>
</dbReference>
<evidence type="ECO:0000256" key="7">
    <source>
        <dbReference type="SAM" id="Phobius"/>
    </source>
</evidence>